<sequence>MKRTNSSDYAALDRSLKRVKISTSPGELRLDRDFEDLQAGRSWTSSTNSSECPSWDRPRGRVQELCCHNGCIARDLVDPLRLRLIYVYQEPSSTQGSPVPPERWSFFITVPRMYPHAPPVVTNVTRDFASAFYSENSNASIGEERYPSASRTGTVIMQNQAEPPLPEACLVNHQPPSWPRSHAGTPPCDSKTLCIDAETAQFPNWTPLCGIGDLVSWLMTMPARRREWWSEESNRRKHHAQLHRRRNAAASPVGAQPLPEPTASERLCNETDEVGAVMMDTSPRKTDSNPCSVNRFDVGYSRVGTCDLFMSS</sequence>
<dbReference type="eggNOG" id="ENOG502SZD1">
    <property type="taxonomic scope" value="Eukaryota"/>
</dbReference>
<name>K0RMQ4_THAOC</name>
<evidence type="ECO:0000313" key="3">
    <source>
        <dbReference type="Proteomes" id="UP000266841"/>
    </source>
</evidence>
<proteinExistence type="predicted"/>
<reference evidence="2 3" key="1">
    <citation type="journal article" date="2012" name="Genome Biol.">
        <title>Genome and low-iron response of an oceanic diatom adapted to chronic iron limitation.</title>
        <authorList>
            <person name="Lommer M."/>
            <person name="Specht M."/>
            <person name="Roy A.S."/>
            <person name="Kraemer L."/>
            <person name="Andreson R."/>
            <person name="Gutowska M.A."/>
            <person name="Wolf J."/>
            <person name="Bergner S.V."/>
            <person name="Schilhabel M.B."/>
            <person name="Klostermeier U.C."/>
            <person name="Beiko R.G."/>
            <person name="Rosenstiel P."/>
            <person name="Hippler M."/>
            <person name="Laroche J."/>
        </authorList>
    </citation>
    <scope>NUCLEOTIDE SEQUENCE [LARGE SCALE GENOMIC DNA]</scope>
    <source>
        <strain evidence="2 3">CCMP1005</strain>
    </source>
</reference>
<protein>
    <submittedName>
        <fullName evidence="2">Uncharacterized protein</fullName>
    </submittedName>
</protein>
<evidence type="ECO:0000256" key="1">
    <source>
        <dbReference type="SAM" id="MobiDB-lite"/>
    </source>
</evidence>
<dbReference type="Proteomes" id="UP000266841">
    <property type="component" value="Unassembled WGS sequence"/>
</dbReference>
<feature type="region of interest" description="Disordered" evidence="1">
    <location>
        <begin position="239"/>
        <end position="267"/>
    </location>
</feature>
<dbReference type="AlphaFoldDB" id="K0RMQ4"/>
<accession>K0RMQ4</accession>
<dbReference type="EMBL" id="AGNL01035845">
    <property type="protein sequence ID" value="EJK54420.1"/>
    <property type="molecule type" value="Genomic_DNA"/>
</dbReference>
<organism evidence="2 3">
    <name type="scientific">Thalassiosira oceanica</name>
    <name type="common">Marine diatom</name>
    <dbReference type="NCBI Taxonomy" id="159749"/>
    <lineage>
        <taxon>Eukaryota</taxon>
        <taxon>Sar</taxon>
        <taxon>Stramenopiles</taxon>
        <taxon>Ochrophyta</taxon>
        <taxon>Bacillariophyta</taxon>
        <taxon>Coscinodiscophyceae</taxon>
        <taxon>Thalassiosirophycidae</taxon>
        <taxon>Thalassiosirales</taxon>
        <taxon>Thalassiosiraceae</taxon>
        <taxon>Thalassiosira</taxon>
    </lineage>
</organism>
<comment type="caution">
    <text evidence="2">The sequence shown here is derived from an EMBL/GenBank/DDBJ whole genome shotgun (WGS) entry which is preliminary data.</text>
</comment>
<keyword evidence="3" id="KW-1185">Reference proteome</keyword>
<evidence type="ECO:0000313" key="2">
    <source>
        <dbReference type="EMBL" id="EJK54420.1"/>
    </source>
</evidence>
<gene>
    <name evidence="2" type="ORF">THAOC_25954</name>
</gene>
<dbReference type="OrthoDB" id="49591at2759"/>
<dbReference type="OMA" id="ARRREWW"/>